<feature type="domain" description="Helitron helicase-like" evidence="2">
    <location>
        <begin position="205"/>
        <end position="297"/>
    </location>
</feature>
<dbReference type="Pfam" id="PF14214">
    <property type="entry name" value="Helitron_like_N"/>
    <property type="match status" value="1"/>
</dbReference>
<dbReference type="InterPro" id="IPR025476">
    <property type="entry name" value="Helitron_helicase-like"/>
</dbReference>
<dbReference type="Proteomes" id="UP001058974">
    <property type="component" value="Chromosome 3"/>
</dbReference>
<protein>
    <recommendedName>
        <fullName evidence="2">Helitron helicase-like domain-containing protein</fullName>
    </recommendedName>
</protein>
<evidence type="ECO:0000256" key="1">
    <source>
        <dbReference type="SAM" id="MobiDB-lite"/>
    </source>
</evidence>
<name>A0A9D5B230_PEA</name>
<dbReference type="AlphaFoldDB" id="A0A9D5B230"/>
<proteinExistence type="predicted"/>
<feature type="compositionally biased region" description="Basic and acidic residues" evidence="1">
    <location>
        <begin position="1"/>
        <end position="12"/>
    </location>
</feature>
<sequence length="616" mass="72462">MSVEQRQEELARRRSNYRQNKDKGKQVQTCDLYDMRTMMPFEDLTNANFASRFYKRAHDNEVVSSTTYVSRVPSTGVHVDESLVSTGRGIYTFCAQGVIYHKLALEPNIEECRLLIKERPSNQPQYSVPSASQVTTIVLGGGDEHTIERGRDINVINCDGKLTKVQETMGYYDPLQYLILLPFGTYGWDIETKTNVRKNVTCREYYSYVLQIRGNDQPVLLKSGRLLQQYVVDNYVKIEAGRLRGIRRNQNNIRSEVYQGLQDALHDGENNADSVRQRTILPSSFIDSKHKDTNMLKDDVINKGVLGRVKSYMYVTEFQKRGLPHVHMLLILDTDDKLREPEEYDNMVKAEIPRHESEPELYKVVLKHMIHGPCGVLNQSSLCMKNGLCKKRYPKDFCEETRQGNDSYPEYMRRFINPIFLNRNKYVDNIWMVPYNPWLLLKYDCHINVEICSNIKSIKYLYKYVYKGPDRVAMEVHRGTCMDEIQQYVDARWICAPEAYRKIFKFTLYKLYPSVERLQIHLPNHHQVWFYKHQRITDVLNDNQNAVTMLTEFFALNQMDPHARNYLYREIPEHYCWLKGVKNGSEDGQNEKLLVESIQYLLQKVRNFIYEFCYLI</sequence>
<gene>
    <name evidence="3" type="ORF">KIW84_035137</name>
</gene>
<dbReference type="PANTHER" id="PTHR45786:SF80">
    <property type="entry name" value="HELITRON HELICASE-LIKE DOMAIN-CONTAINING PROTEIN"/>
    <property type="match status" value="1"/>
</dbReference>
<evidence type="ECO:0000313" key="3">
    <source>
        <dbReference type="EMBL" id="KAI5430883.1"/>
    </source>
</evidence>
<comment type="caution">
    <text evidence="3">The sequence shown here is derived from an EMBL/GenBank/DDBJ whole genome shotgun (WGS) entry which is preliminary data.</text>
</comment>
<dbReference type="Gramene" id="Psat03G0513700-T1">
    <property type="protein sequence ID" value="KAI5430883.1"/>
    <property type="gene ID" value="KIW84_035137"/>
</dbReference>
<reference evidence="3 4" key="1">
    <citation type="journal article" date="2022" name="Nat. Genet.">
        <title>Improved pea reference genome and pan-genome highlight genomic features and evolutionary characteristics.</title>
        <authorList>
            <person name="Yang T."/>
            <person name="Liu R."/>
            <person name="Luo Y."/>
            <person name="Hu S."/>
            <person name="Wang D."/>
            <person name="Wang C."/>
            <person name="Pandey M.K."/>
            <person name="Ge S."/>
            <person name="Xu Q."/>
            <person name="Li N."/>
            <person name="Li G."/>
            <person name="Huang Y."/>
            <person name="Saxena R.K."/>
            <person name="Ji Y."/>
            <person name="Li M."/>
            <person name="Yan X."/>
            <person name="He Y."/>
            <person name="Liu Y."/>
            <person name="Wang X."/>
            <person name="Xiang C."/>
            <person name="Varshney R.K."/>
            <person name="Ding H."/>
            <person name="Gao S."/>
            <person name="Zong X."/>
        </authorList>
    </citation>
    <scope>NUCLEOTIDE SEQUENCE [LARGE SCALE GENOMIC DNA]</scope>
    <source>
        <strain evidence="3 4">cv. Zhongwan 6</strain>
    </source>
</reference>
<evidence type="ECO:0000259" key="2">
    <source>
        <dbReference type="Pfam" id="PF14214"/>
    </source>
</evidence>
<dbReference type="PANTHER" id="PTHR45786">
    <property type="entry name" value="DNA BINDING PROTEIN-LIKE"/>
    <property type="match status" value="1"/>
</dbReference>
<accession>A0A9D5B230</accession>
<keyword evidence="4" id="KW-1185">Reference proteome</keyword>
<organism evidence="3 4">
    <name type="scientific">Pisum sativum</name>
    <name type="common">Garden pea</name>
    <name type="synonym">Lathyrus oleraceus</name>
    <dbReference type="NCBI Taxonomy" id="3888"/>
    <lineage>
        <taxon>Eukaryota</taxon>
        <taxon>Viridiplantae</taxon>
        <taxon>Streptophyta</taxon>
        <taxon>Embryophyta</taxon>
        <taxon>Tracheophyta</taxon>
        <taxon>Spermatophyta</taxon>
        <taxon>Magnoliopsida</taxon>
        <taxon>eudicotyledons</taxon>
        <taxon>Gunneridae</taxon>
        <taxon>Pentapetalae</taxon>
        <taxon>rosids</taxon>
        <taxon>fabids</taxon>
        <taxon>Fabales</taxon>
        <taxon>Fabaceae</taxon>
        <taxon>Papilionoideae</taxon>
        <taxon>50 kb inversion clade</taxon>
        <taxon>NPAAA clade</taxon>
        <taxon>Hologalegina</taxon>
        <taxon>IRL clade</taxon>
        <taxon>Fabeae</taxon>
        <taxon>Lathyrus</taxon>
    </lineage>
</organism>
<dbReference type="EMBL" id="JAMSHJ010000003">
    <property type="protein sequence ID" value="KAI5430883.1"/>
    <property type="molecule type" value="Genomic_DNA"/>
</dbReference>
<feature type="region of interest" description="Disordered" evidence="1">
    <location>
        <begin position="1"/>
        <end position="23"/>
    </location>
</feature>
<evidence type="ECO:0000313" key="4">
    <source>
        <dbReference type="Proteomes" id="UP001058974"/>
    </source>
</evidence>